<comment type="caution">
    <text evidence="1">The sequence shown here is derived from an EMBL/GenBank/DDBJ whole genome shotgun (WGS) entry which is preliminary data.</text>
</comment>
<dbReference type="Proteomes" id="UP000016638">
    <property type="component" value="Unassembled WGS sequence"/>
</dbReference>
<dbReference type="AlphaFoldDB" id="U2V1Z1"/>
<accession>U2V1Z1</accession>
<sequence>MRSVATAVGCDESDLWLAAKYQDVIGDFEDSLVVCAAVRAGASYLVTNDTRLLKASPVRAVSSVEAVKLMEVGLLLGEG</sequence>
<evidence type="ECO:0008006" key="3">
    <source>
        <dbReference type="Google" id="ProtNLM"/>
    </source>
</evidence>
<dbReference type="EMBL" id="AWEZ01000062">
    <property type="protein sequence ID" value="ERL06701.1"/>
    <property type="molecule type" value="Genomic_DNA"/>
</dbReference>
<protein>
    <recommendedName>
        <fullName evidence="3">Toxin-antitoxin system, toxin component, PIN family</fullName>
    </recommendedName>
</protein>
<dbReference type="SUPFAM" id="SSF88723">
    <property type="entry name" value="PIN domain-like"/>
    <property type="match status" value="1"/>
</dbReference>
<organism evidence="1 2">
    <name type="scientific">Olsenella profusa F0195</name>
    <dbReference type="NCBI Taxonomy" id="1125712"/>
    <lineage>
        <taxon>Bacteria</taxon>
        <taxon>Bacillati</taxon>
        <taxon>Actinomycetota</taxon>
        <taxon>Coriobacteriia</taxon>
        <taxon>Coriobacteriales</taxon>
        <taxon>Atopobiaceae</taxon>
        <taxon>Olsenella</taxon>
    </lineage>
</organism>
<dbReference type="PATRIC" id="fig|1125712.3.peg.1997"/>
<evidence type="ECO:0000313" key="2">
    <source>
        <dbReference type="Proteomes" id="UP000016638"/>
    </source>
</evidence>
<name>U2V1Z1_9ACTN</name>
<evidence type="ECO:0000313" key="1">
    <source>
        <dbReference type="EMBL" id="ERL06701.1"/>
    </source>
</evidence>
<keyword evidence="2" id="KW-1185">Reference proteome</keyword>
<reference evidence="1 2" key="1">
    <citation type="submission" date="2013-08" db="EMBL/GenBank/DDBJ databases">
        <authorList>
            <person name="Durkin A.S."/>
            <person name="Haft D.R."/>
            <person name="McCorrison J."/>
            <person name="Torralba M."/>
            <person name="Gillis M."/>
            <person name="Haft D.H."/>
            <person name="Methe B."/>
            <person name="Sutton G."/>
            <person name="Nelson K.E."/>
        </authorList>
    </citation>
    <scope>NUCLEOTIDE SEQUENCE [LARGE SCALE GENOMIC DNA]</scope>
    <source>
        <strain evidence="1 2">F0195</strain>
    </source>
</reference>
<gene>
    <name evidence="1" type="ORF">HMPREF1316_0575</name>
</gene>
<dbReference type="eggNOG" id="COG1848">
    <property type="taxonomic scope" value="Bacteria"/>
</dbReference>
<proteinExistence type="predicted"/>
<dbReference type="InterPro" id="IPR029060">
    <property type="entry name" value="PIN-like_dom_sf"/>
</dbReference>